<dbReference type="AlphaFoldDB" id="A0A915P3M2"/>
<comment type="catalytic activity">
    <reaction evidence="5">
        <text>glucuronate acceptor + UDP-alpha-D-glucuronate = acceptor beta-D-glucuronoside + UDP + H(+)</text>
        <dbReference type="Rhea" id="RHEA:21032"/>
        <dbReference type="ChEBI" id="CHEBI:15378"/>
        <dbReference type="ChEBI" id="CHEBI:58052"/>
        <dbReference type="ChEBI" id="CHEBI:58223"/>
        <dbReference type="ChEBI" id="CHEBI:132367"/>
        <dbReference type="ChEBI" id="CHEBI:132368"/>
        <dbReference type="EC" id="2.4.1.17"/>
    </reaction>
</comment>
<evidence type="ECO:0000256" key="3">
    <source>
        <dbReference type="ARBA" id="ARBA00022676"/>
    </source>
</evidence>
<dbReference type="Pfam" id="PF00201">
    <property type="entry name" value="UDPGT"/>
    <property type="match status" value="1"/>
</dbReference>
<accession>A0A915P3M2</accession>
<evidence type="ECO:0000256" key="5">
    <source>
        <dbReference type="ARBA" id="ARBA00047475"/>
    </source>
</evidence>
<dbReference type="SUPFAM" id="SSF53756">
    <property type="entry name" value="UDP-Glycosyltransferase/glycogen phosphorylase"/>
    <property type="match status" value="1"/>
</dbReference>
<protein>
    <recommendedName>
        <fullName evidence="2">glucuronosyltransferase</fullName>
        <ecNumber evidence="2">2.4.1.17</ecNumber>
    </recommendedName>
</protein>
<keyword evidence="4" id="KW-0808">Transferase</keyword>
<evidence type="ECO:0000256" key="1">
    <source>
        <dbReference type="ARBA" id="ARBA00009995"/>
    </source>
</evidence>
<dbReference type="EC" id="2.4.1.17" evidence="2"/>
<reference evidence="7" key="1">
    <citation type="submission" date="2022-11" db="UniProtKB">
        <authorList>
            <consortium name="WormBaseParasite"/>
        </authorList>
    </citation>
    <scope>IDENTIFICATION</scope>
</reference>
<dbReference type="InterPro" id="IPR050271">
    <property type="entry name" value="UDP-glycosyltransferase"/>
</dbReference>
<name>A0A915P3M2_9BILA</name>
<proteinExistence type="inferred from homology"/>
<dbReference type="InterPro" id="IPR002213">
    <property type="entry name" value="UDP_glucos_trans"/>
</dbReference>
<sequence>LVVVNYNNVLLNPPLEGSNIIEVLYEEDKEYSKVLNVGKSEPNWEVKDKRDEHYFLKLLGFHMYAAYKAIIENPKVEIYGIKQRIFDWLKHMGTTNKFALGIAQSNSGALPLFKEIGLKKYIAATSTIPLPIHLHLLGQERYYLMPELMNPEVYFIFYQQNQEKYLKLARKRALEKNLLGNHKLIKVEEMLKIWDLLRKSKYYLINVHPLGQFPFPNIPKRIVNIGGIEVEIEGILNEIEEKKRLEGKEKNQSSITGILKNKLVEYLPEDPVYNWIKKTNCFVVFGMGKTATFNGFTQEHFDKAFFGLRLFMEITQDELLSQKNLRGFITAGDQKWFNQTLYAGVPLILIPFTFEQKFNAKVAEYMGVGINFDHTKFLSEFTFAVAKLMRVSTPTELEIVTENSS</sequence>
<evidence type="ECO:0000256" key="4">
    <source>
        <dbReference type="ARBA" id="ARBA00022679"/>
    </source>
</evidence>
<comment type="similarity">
    <text evidence="1">Belongs to the UDP-glycosyltransferase family.</text>
</comment>
<organism evidence="6 7">
    <name type="scientific">Meloidogyne floridensis</name>
    <dbReference type="NCBI Taxonomy" id="298350"/>
    <lineage>
        <taxon>Eukaryota</taxon>
        <taxon>Metazoa</taxon>
        <taxon>Ecdysozoa</taxon>
        <taxon>Nematoda</taxon>
        <taxon>Chromadorea</taxon>
        <taxon>Rhabditida</taxon>
        <taxon>Tylenchina</taxon>
        <taxon>Tylenchomorpha</taxon>
        <taxon>Tylenchoidea</taxon>
        <taxon>Meloidogynidae</taxon>
        <taxon>Meloidogyninae</taxon>
        <taxon>Meloidogyne</taxon>
    </lineage>
</organism>
<dbReference type="Proteomes" id="UP000887560">
    <property type="component" value="Unplaced"/>
</dbReference>
<evidence type="ECO:0000313" key="7">
    <source>
        <dbReference type="WBParaSite" id="scf7180000423666.g11465"/>
    </source>
</evidence>
<dbReference type="PANTHER" id="PTHR48043:SF145">
    <property type="entry name" value="FI06409P-RELATED"/>
    <property type="match status" value="1"/>
</dbReference>
<evidence type="ECO:0000313" key="6">
    <source>
        <dbReference type="Proteomes" id="UP000887560"/>
    </source>
</evidence>
<dbReference type="GO" id="GO:0015020">
    <property type="term" value="F:glucuronosyltransferase activity"/>
    <property type="evidence" value="ECO:0007669"/>
    <property type="project" value="UniProtKB-EC"/>
</dbReference>
<evidence type="ECO:0000256" key="2">
    <source>
        <dbReference type="ARBA" id="ARBA00012544"/>
    </source>
</evidence>
<dbReference type="PANTHER" id="PTHR48043">
    <property type="entry name" value="EG:EG0003.4 PROTEIN-RELATED"/>
    <property type="match status" value="1"/>
</dbReference>
<dbReference type="Gene3D" id="3.40.50.2000">
    <property type="entry name" value="Glycogen Phosphorylase B"/>
    <property type="match status" value="1"/>
</dbReference>
<dbReference type="WBParaSite" id="scf7180000423666.g11465">
    <property type="protein sequence ID" value="scf7180000423666.g11465"/>
    <property type="gene ID" value="scf7180000423666.g11465"/>
</dbReference>
<keyword evidence="6" id="KW-1185">Reference proteome</keyword>
<keyword evidence="3" id="KW-0328">Glycosyltransferase</keyword>